<dbReference type="SMART" id="SM00060">
    <property type="entry name" value="FN3"/>
    <property type="match status" value="1"/>
</dbReference>
<name>A0ABX1X628_9BACL</name>
<evidence type="ECO:0000259" key="3">
    <source>
        <dbReference type="PROSITE" id="PS50853"/>
    </source>
</evidence>
<feature type="domain" description="Fibronectin type-III" evidence="3">
    <location>
        <begin position="904"/>
        <end position="990"/>
    </location>
</feature>
<dbReference type="RefSeq" id="WP_171629252.1">
    <property type="nucleotide sequence ID" value="NZ_WHNY01000016.1"/>
</dbReference>
<dbReference type="CDD" id="cd00063">
    <property type="entry name" value="FN3"/>
    <property type="match status" value="1"/>
</dbReference>
<dbReference type="InterPro" id="IPR014755">
    <property type="entry name" value="Cu-Rt/internalin_Ig-like"/>
</dbReference>
<organism evidence="5 6">
    <name type="scientific">Paenibacillus plantarum</name>
    <dbReference type="NCBI Taxonomy" id="2654975"/>
    <lineage>
        <taxon>Bacteria</taxon>
        <taxon>Bacillati</taxon>
        <taxon>Bacillota</taxon>
        <taxon>Bacilli</taxon>
        <taxon>Bacillales</taxon>
        <taxon>Paenibacillaceae</taxon>
        <taxon>Paenibacillus</taxon>
    </lineage>
</organism>
<feature type="domain" description="SLH" evidence="4">
    <location>
        <begin position="158"/>
        <end position="225"/>
    </location>
</feature>
<proteinExistence type="predicted"/>
<dbReference type="InterPro" id="IPR001119">
    <property type="entry name" value="SLH_dom"/>
</dbReference>
<dbReference type="PROSITE" id="PS51272">
    <property type="entry name" value="SLH"/>
    <property type="match status" value="3"/>
</dbReference>
<keyword evidence="1 2" id="KW-0732">Signal</keyword>
<keyword evidence="6" id="KW-1185">Reference proteome</keyword>
<dbReference type="Gene3D" id="2.60.40.1220">
    <property type="match status" value="1"/>
</dbReference>
<dbReference type="PANTHER" id="PTHR43308">
    <property type="entry name" value="OUTER MEMBRANE PROTEIN ALPHA-RELATED"/>
    <property type="match status" value="1"/>
</dbReference>
<dbReference type="SUPFAM" id="SSF49265">
    <property type="entry name" value="Fibronectin type III"/>
    <property type="match status" value="1"/>
</dbReference>
<dbReference type="Gene3D" id="2.60.40.10">
    <property type="entry name" value="Immunoglobulins"/>
    <property type="match status" value="1"/>
</dbReference>
<dbReference type="InterPro" id="IPR051465">
    <property type="entry name" value="Cell_Envelope_Struct_Comp"/>
</dbReference>
<dbReference type="Gene3D" id="2.60.40.1120">
    <property type="entry name" value="Carboxypeptidase-like, regulatory domain"/>
    <property type="match status" value="1"/>
</dbReference>
<dbReference type="InterPro" id="IPR046780">
    <property type="entry name" value="aBig_2"/>
</dbReference>
<dbReference type="EMBL" id="WHNY01000016">
    <property type="protein sequence ID" value="NOU63470.1"/>
    <property type="molecule type" value="Genomic_DNA"/>
</dbReference>
<feature type="domain" description="SLH" evidence="4">
    <location>
        <begin position="93"/>
        <end position="156"/>
    </location>
</feature>
<dbReference type="Proteomes" id="UP000653578">
    <property type="component" value="Unassembled WGS sequence"/>
</dbReference>
<dbReference type="PROSITE" id="PS50853">
    <property type="entry name" value="FN3"/>
    <property type="match status" value="1"/>
</dbReference>
<comment type="caution">
    <text evidence="5">The sequence shown here is derived from an EMBL/GenBank/DDBJ whole genome shotgun (WGS) entry which is preliminary data.</text>
</comment>
<sequence length="1124" mass="121114">MGYFIKRFTSLMLVCALICSFTGIVQAEELPKNALSDINQSYAKAEIEALVNSGVLAGYEDGTFQPTKSVTRAELAKILVLSLGLKINSSQETTQSFQDVASSSWYADYVKTLVAAGITEGTSTETFSPNANVTREELIVFIVRALQLDKLAANRAVNKVFSDQENIADWAQSAVSLAAEIQLVQGIETADQGLVFSPKGLADRQAIARLAFELQAHHEVYKDKANNLSTSESDAHPGITKIEVVSNTSITVTFERNLTNLNKDDFAFDKPLLVVEAAYQTGSKSVVILTTSAQILGTDYHLSFRGKAIDLVVTGVAGLFGGGGGGGGGGSTIAQQLASGKEIDSVIVSQSGTYGPSSGTTTVKNLVLDPGTQGEITLKNIHADHLEVKSGAVNSVKLTNSSVSLLVVNAINNNGQMVRIVVLDGAVITNTEVLSQVILESATTSGTLGNITIKPAAGGKNIAFRGNLNGNILNEASNSHLQIEPPTTGNTQPTVIHSIHYADGITNGVLNVGKDVDIQSIVSVTPITFQGDIDTVLKLLDQYPIGQVDNTLKTKAIEEAKKAMEKAINSSMTGSSDQNTLFDQADKAITNAKALGVTDSELNQSNYNIVKYYFNATQLLLNSVEIQYKPGDNALSVTQMPIFPTSMDPSVAYIWKSDRTDLISPWSFNRPAAGEGDAEVHLTLTLFSGPSSATKTVTIRIKEYNSKVEAGQSVRSDLILIKFDHPVVNSKVSDFSFDKGVQVTNVTQYPYLKEFALLTITGQVSGETYQLQYLNKNIVTLTGNTVNKCTETSCEIPHYYYPASNLIPLPGVMIPGRIIGDTREYTSNGYTGIQNALVKLVGTNQTTHTDLNGHFQFDQVDPGIPYTIEVIKEGYSTASTAQFTLASGEPYFAGMLIMHTKPKQVTDFKTQLVKSNAIFFLWFPQSYDGSIVEYVIYKNGVEVQRTEGVGSTIGNLQPGTSYTFSIKACNDVGCSEPVDIDVRTSITLKISEIVPIDTDTVTHTVYDTLVQQNATGAYIVPTKAASADILRIALADADYIPHQGAARLKGQLDATMLTVNILGVVNNLAGKLIVDNGVTYLEIPFISKLNPYYLSNHYDLSGLSYTINGQENQVDYLGFFILNE</sequence>
<dbReference type="Pfam" id="PF00395">
    <property type="entry name" value="SLH"/>
    <property type="match status" value="2"/>
</dbReference>
<dbReference type="InterPro" id="IPR036116">
    <property type="entry name" value="FN3_sf"/>
</dbReference>
<evidence type="ECO:0000313" key="6">
    <source>
        <dbReference type="Proteomes" id="UP000653578"/>
    </source>
</evidence>
<accession>A0ABX1X628</accession>
<protein>
    <submittedName>
        <fullName evidence="5">Uncharacterized protein</fullName>
    </submittedName>
</protein>
<dbReference type="PANTHER" id="PTHR43308:SF5">
    <property type="entry name" value="S-LAYER PROTEIN _ PEPTIDOGLYCAN ENDO-BETA-N-ACETYLGLUCOSAMINIDASE"/>
    <property type="match status" value="1"/>
</dbReference>
<dbReference type="Pfam" id="PF13620">
    <property type="entry name" value="CarboxypepD_reg"/>
    <property type="match status" value="1"/>
</dbReference>
<feature type="domain" description="SLH" evidence="4">
    <location>
        <begin position="30"/>
        <end position="92"/>
    </location>
</feature>
<reference evidence="5 6" key="1">
    <citation type="submission" date="2019-10" db="EMBL/GenBank/DDBJ databases">
        <title>Description of Paenibacillus humi sp. nov.</title>
        <authorList>
            <person name="Carlier A."/>
            <person name="Qi S."/>
        </authorList>
    </citation>
    <scope>NUCLEOTIDE SEQUENCE [LARGE SCALE GENOMIC DNA]</scope>
    <source>
        <strain evidence="5 6">LMG 31461</strain>
    </source>
</reference>
<feature type="signal peptide" evidence="2">
    <location>
        <begin position="1"/>
        <end position="27"/>
    </location>
</feature>
<evidence type="ECO:0000259" key="4">
    <source>
        <dbReference type="PROSITE" id="PS51272"/>
    </source>
</evidence>
<evidence type="ECO:0000313" key="5">
    <source>
        <dbReference type="EMBL" id="NOU63470.1"/>
    </source>
</evidence>
<dbReference type="InterPro" id="IPR013783">
    <property type="entry name" value="Ig-like_fold"/>
</dbReference>
<dbReference type="SUPFAM" id="SSF49464">
    <property type="entry name" value="Carboxypeptidase regulatory domain-like"/>
    <property type="match status" value="1"/>
</dbReference>
<feature type="chain" id="PRO_5045461235" evidence="2">
    <location>
        <begin position="28"/>
        <end position="1124"/>
    </location>
</feature>
<gene>
    <name evidence="5" type="ORF">GC096_05340</name>
</gene>
<evidence type="ECO:0000256" key="2">
    <source>
        <dbReference type="SAM" id="SignalP"/>
    </source>
</evidence>
<dbReference type="InterPro" id="IPR008969">
    <property type="entry name" value="CarboxyPept-like_regulatory"/>
</dbReference>
<dbReference type="InterPro" id="IPR003961">
    <property type="entry name" value="FN3_dom"/>
</dbReference>
<dbReference type="Pfam" id="PF20578">
    <property type="entry name" value="aBig_2"/>
    <property type="match status" value="1"/>
</dbReference>
<evidence type="ECO:0000256" key="1">
    <source>
        <dbReference type="ARBA" id="ARBA00022729"/>
    </source>
</evidence>